<dbReference type="InterPro" id="IPR024336">
    <property type="entry name" value="tRNA_splic_suSen54_N"/>
</dbReference>
<feature type="domain" description="tRNA-splicing endonuclease subunit Sen54 N-terminal" evidence="4">
    <location>
        <begin position="71"/>
        <end position="138"/>
    </location>
</feature>
<dbReference type="Proteomes" id="UP000094801">
    <property type="component" value="Unassembled WGS sequence"/>
</dbReference>
<dbReference type="OrthoDB" id="408683at2759"/>
<dbReference type="GO" id="GO:0000379">
    <property type="term" value="P:tRNA-type intron splice site recognition and cleavage"/>
    <property type="evidence" value="ECO:0007669"/>
    <property type="project" value="TreeGrafter"/>
</dbReference>
<organism evidence="5 6">
    <name type="scientific">[Candida] arabinofermentans NRRL YB-2248</name>
    <dbReference type="NCBI Taxonomy" id="983967"/>
    <lineage>
        <taxon>Eukaryota</taxon>
        <taxon>Fungi</taxon>
        <taxon>Dikarya</taxon>
        <taxon>Ascomycota</taxon>
        <taxon>Saccharomycotina</taxon>
        <taxon>Pichiomycetes</taxon>
        <taxon>Pichiales</taxon>
        <taxon>Pichiaceae</taxon>
        <taxon>Ogataea</taxon>
        <taxon>Ogataea/Candida clade</taxon>
    </lineage>
</organism>
<reference evidence="6" key="1">
    <citation type="submission" date="2016-04" db="EMBL/GenBank/DDBJ databases">
        <title>Comparative genomics of biotechnologically important yeasts.</title>
        <authorList>
            <consortium name="DOE Joint Genome Institute"/>
            <person name="Riley R."/>
            <person name="Haridas S."/>
            <person name="Wolfe K.H."/>
            <person name="Lopes M.R."/>
            <person name="Hittinger C.T."/>
            <person name="Goker M."/>
            <person name="Salamov A."/>
            <person name="Wisecaver J."/>
            <person name="Long T.M."/>
            <person name="Aerts A.L."/>
            <person name="Barry K."/>
            <person name="Choi C."/>
            <person name="Clum A."/>
            <person name="Coughlan A.Y."/>
            <person name="Deshpande S."/>
            <person name="Douglass A.P."/>
            <person name="Hanson S.J."/>
            <person name="Klenk H.-P."/>
            <person name="Labutti K."/>
            <person name="Lapidus A."/>
            <person name="Lindquist E."/>
            <person name="Lipzen A."/>
            <person name="Meier-Kolthoff J.P."/>
            <person name="Ohm R.A."/>
            <person name="Otillar R.P."/>
            <person name="Pangilinan J."/>
            <person name="Peng Y."/>
            <person name="Rokas A."/>
            <person name="Rosa C.A."/>
            <person name="Scheuner C."/>
            <person name="Sibirny A.A."/>
            <person name="Slot J.C."/>
            <person name="Stielow J.B."/>
            <person name="Sun H."/>
            <person name="Kurtzman C.P."/>
            <person name="Blackwell M."/>
            <person name="Grigoriev I.V."/>
            <person name="Jeffries T.W."/>
        </authorList>
    </citation>
    <scope>NUCLEOTIDE SEQUENCE [LARGE SCALE GENOMIC DNA]</scope>
    <source>
        <strain evidence="6">NRRL YB-2248</strain>
    </source>
</reference>
<evidence type="ECO:0000256" key="1">
    <source>
        <dbReference type="ARBA" id="ARBA00005736"/>
    </source>
</evidence>
<gene>
    <name evidence="5" type="ORF">CANARDRAFT_29032</name>
</gene>
<evidence type="ECO:0000313" key="5">
    <source>
        <dbReference type="EMBL" id="ODV84483.1"/>
    </source>
</evidence>
<feature type="region of interest" description="Disordered" evidence="3">
    <location>
        <begin position="362"/>
        <end position="384"/>
    </location>
</feature>
<dbReference type="STRING" id="983967.A0A1E4SYA4"/>
<dbReference type="PANTHER" id="PTHR21027:SF1">
    <property type="entry name" value="TRNA-SPLICING ENDONUCLEASE SUBUNIT SEN54"/>
    <property type="match status" value="1"/>
</dbReference>
<dbReference type="AlphaFoldDB" id="A0A1E4SYA4"/>
<dbReference type="PANTHER" id="PTHR21027">
    <property type="entry name" value="TRNA-SPLICING ENDONUCLEASE SUBUNIT SEN54"/>
    <property type="match status" value="1"/>
</dbReference>
<dbReference type="GO" id="GO:0000214">
    <property type="term" value="C:tRNA-intron endonuclease complex"/>
    <property type="evidence" value="ECO:0007669"/>
    <property type="project" value="TreeGrafter"/>
</dbReference>
<comment type="similarity">
    <text evidence="1">Belongs to the SEN54 family.</text>
</comment>
<keyword evidence="6" id="KW-1185">Reference proteome</keyword>
<keyword evidence="2" id="KW-0819">tRNA processing</keyword>
<accession>A0A1E4SYA4</accession>
<dbReference type="InterPro" id="IPR024337">
    <property type="entry name" value="tRNA_splic_suSen54"/>
</dbReference>
<evidence type="ECO:0000259" key="4">
    <source>
        <dbReference type="Pfam" id="PF12928"/>
    </source>
</evidence>
<evidence type="ECO:0000313" key="6">
    <source>
        <dbReference type="Proteomes" id="UP000094801"/>
    </source>
</evidence>
<protein>
    <recommendedName>
        <fullName evidence="4">tRNA-splicing endonuclease subunit Sen54 N-terminal domain-containing protein</fullName>
    </recommendedName>
</protein>
<evidence type="ECO:0000256" key="2">
    <source>
        <dbReference type="ARBA" id="ARBA00022694"/>
    </source>
</evidence>
<sequence length="384" mass="44188">MEVDPELAITYGNDDEDVQDWSLLSKFTQGTKSNNVPKRGEKDFEPVLKDDLQITDYDLSNLNSSRQLMYDALRSQRGLVSSLKNLKSSTIYINSLMGTYYMKKPKGKFLESIGKIDKNGTCWFNFEEVMYLVERGSCIGKLHQEPEIDDSLKPPLSLEKVYSIVLKNPEDYNQFQVYSMLKRTGYIVMRSQPTDYMTVSTPTRKTGVFSFFKKVLRLLQRWLFTTRYSAIFEYLQSLIAKDIRIDTTTQESKYKITYDVWKPNTKFKKTQPPVPDYQIVIVDAHEPFPTVKEIKSLLAISNTKPVTIKQSKKGVNINRLKFGGNDESKSVVFAVVDSGLINFYNLTGCDFAAEGTSWQDSWMKPRTGVSKRGKSRPRQNRKTK</sequence>
<proteinExistence type="inferred from homology"/>
<feature type="compositionally biased region" description="Basic residues" evidence="3">
    <location>
        <begin position="369"/>
        <end position="384"/>
    </location>
</feature>
<evidence type="ECO:0000256" key="3">
    <source>
        <dbReference type="SAM" id="MobiDB-lite"/>
    </source>
</evidence>
<dbReference type="EMBL" id="KV453856">
    <property type="protein sequence ID" value="ODV84483.1"/>
    <property type="molecule type" value="Genomic_DNA"/>
</dbReference>
<name>A0A1E4SYA4_9ASCO</name>
<dbReference type="Pfam" id="PF12928">
    <property type="entry name" value="tRNA_int_end_N2"/>
    <property type="match status" value="1"/>
</dbReference>